<dbReference type="Proteomes" id="UP000504640">
    <property type="component" value="Unplaced"/>
</dbReference>
<feature type="domain" description="Ribosomal protein eL8/eL30/eS12/Gadd45" evidence="3">
    <location>
        <begin position="22"/>
        <end position="69"/>
    </location>
</feature>
<accession>A0A6J3FSF1</accession>
<dbReference type="GeneID" id="116532805"/>
<dbReference type="GO" id="GO:0005634">
    <property type="term" value="C:nucleus"/>
    <property type="evidence" value="ECO:0007669"/>
    <property type="project" value="InterPro"/>
</dbReference>
<evidence type="ECO:0000256" key="1">
    <source>
        <dbReference type="ARBA" id="ARBA00007361"/>
    </source>
</evidence>
<dbReference type="Gene3D" id="3.30.1330.30">
    <property type="match status" value="1"/>
</dbReference>
<evidence type="ECO:0000259" key="3">
    <source>
        <dbReference type="Pfam" id="PF01248"/>
    </source>
</evidence>
<dbReference type="CTD" id="4616"/>
<name>A0A6J3FSF1_SAPAP</name>
<feature type="region of interest" description="Disordered" evidence="2">
    <location>
        <begin position="65"/>
        <end position="149"/>
    </location>
</feature>
<dbReference type="InterPro" id="IPR024824">
    <property type="entry name" value="GADD45"/>
</dbReference>
<sequence length="187" mass="20190">MTLEELVACDNAAQKMQTVTAAVEELLVAAQRQDRLTVGVYESAKLMNVDPDSVVLCLLAIDEEEEEEKGSERPPWGGDPEAVPGAAAEEKGGPRPAGDGTPELRPWDGAEAGVAGRTAAFPVAEGPDSTREWGDTDWTPHPPWDWSWRPRTRDLVERGSAPSAGPHFGTRELGLKLLCTHELPVCK</sequence>
<dbReference type="PANTHER" id="PTHR10411">
    <property type="entry name" value="GROWTH ARREST AND DNA DAMAGE-INDUCIBLE PROTEIN GADD45"/>
    <property type="match status" value="1"/>
</dbReference>
<dbReference type="GO" id="GO:0005737">
    <property type="term" value="C:cytoplasm"/>
    <property type="evidence" value="ECO:0007669"/>
    <property type="project" value="TreeGrafter"/>
</dbReference>
<dbReference type="RefSeq" id="XP_032108227.1">
    <property type="nucleotide sequence ID" value="XM_032252336.1"/>
</dbReference>
<evidence type="ECO:0000313" key="5">
    <source>
        <dbReference type="RefSeq" id="XP_032108227.1"/>
    </source>
</evidence>
<dbReference type="InterPro" id="IPR004038">
    <property type="entry name" value="Ribosomal_eL8/eL30/eS12/Gad45"/>
</dbReference>
<dbReference type="Pfam" id="PF01248">
    <property type="entry name" value="Ribosomal_L7Ae"/>
    <property type="match status" value="1"/>
</dbReference>
<proteinExistence type="inferred from homology"/>
<keyword evidence="4" id="KW-1185">Reference proteome</keyword>
<evidence type="ECO:0000313" key="4">
    <source>
        <dbReference type="Proteomes" id="UP000504640"/>
    </source>
</evidence>
<dbReference type="InterPro" id="IPR029064">
    <property type="entry name" value="Ribosomal_eL30-like_sf"/>
</dbReference>
<dbReference type="PANTHER" id="PTHR10411:SF5">
    <property type="entry name" value="GROWTH ARREST AND DNA DAMAGE-INDUCIBLE PROTEIN GADD45 BETA"/>
    <property type="match status" value="1"/>
</dbReference>
<protein>
    <submittedName>
        <fullName evidence="5">Growth arrest and DNA damage-inducible protein GADD45 beta isoform X1</fullName>
    </submittedName>
</protein>
<dbReference type="GO" id="GO:0051726">
    <property type="term" value="P:regulation of cell cycle"/>
    <property type="evidence" value="ECO:0007669"/>
    <property type="project" value="InterPro"/>
</dbReference>
<dbReference type="AlphaFoldDB" id="A0A6J3FSF1"/>
<gene>
    <name evidence="5" type="primary">GADD45B</name>
</gene>
<reference evidence="5" key="1">
    <citation type="submission" date="2025-08" db="UniProtKB">
        <authorList>
            <consortium name="RefSeq"/>
        </authorList>
    </citation>
    <scope>IDENTIFICATION</scope>
    <source>
        <tissue evidence="5">Blood</tissue>
    </source>
</reference>
<evidence type="ECO:0000256" key="2">
    <source>
        <dbReference type="SAM" id="MobiDB-lite"/>
    </source>
</evidence>
<comment type="similarity">
    <text evidence="1">Belongs to the GADD45 family.</text>
</comment>
<organism evidence="4 5">
    <name type="scientific">Sapajus apella</name>
    <name type="common">Brown-capped capuchin</name>
    <name type="synonym">Cebus apella</name>
    <dbReference type="NCBI Taxonomy" id="9515"/>
    <lineage>
        <taxon>Eukaryota</taxon>
        <taxon>Metazoa</taxon>
        <taxon>Chordata</taxon>
        <taxon>Craniata</taxon>
        <taxon>Vertebrata</taxon>
        <taxon>Euteleostomi</taxon>
        <taxon>Mammalia</taxon>
        <taxon>Eutheria</taxon>
        <taxon>Euarchontoglires</taxon>
        <taxon>Primates</taxon>
        <taxon>Haplorrhini</taxon>
        <taxon>Platyrrhini</taxon>
        <taxon>Cebidae</taxon>
        <taxon>Cebinae</taxon>
        <taxon>Sapajus</taxon>
    </lineage>
</organism>